<protein>
    <recommendedName>
        <fullName evidence="4">Secreted protein</fullName>
    </recommendedName>
</protein>
<gene>
    <name evidence="2" type="ORF">PoB_001444600</name>
</gene>
<feature type="transmembrane region" description="Helical" evidence="1">
    <location>
        <begin position="6"/>
        <end position="26"/>
    </location>
</feature>
<evidence type="ECO:0000313" key="2">
    <source>
        <dbReference type="EMBL" id="GFN87940.1"/>
    </source>
</evidence>
<dbReference type="Proteomes" id="UP000735302">
    <property type="component" value="Unassembled WGS sequence"/>
</dbReference>
<proteinExistence type="predicted"/>
<organism evidence="2 3">
    <name type="scientific">Plakobranchus ocellatus</name>
    <dbReference type="NCBI Taxonomy" id="259542"/>
    <lineage>
        <taxon>Eukaryota</taxon>
        <taxon>Metazoa</taxon>
        <taxon>Spiralia</taxon>
        <taxon>Lophotrochozoa</taxon>
        <taxon>Mollusca</taxon>
        <taxon>Gastropoda</taxon>
        <taxon>Heterobranchia</taxon>
        <taxon>Euthyneura</taxon>
        <taxon>Panpulmonata</taxon>
        <taxon>Sacoglossa</taxon>
        <taxon>Placobranchoidea</taxon>
        <taxon>Plakobranchidae</taxon>
        <taxon>Plakobranchus</taxon>
    </lineage>
</organism>
<name>A0AAV3Z033_9GAST</name>
<reference evidence="2 3" key="1">
    <citation type="journal article" date="2021" name="Elife">
        <title>Chloroplast acquisition without the gene transfer in kleptoplastic sea slugs, Plakobranchus ocellatus.</title>
        <authorList>
            <person name="Maeda T."/>
            <person name="Takahashi S."/>
            <person name="Yoshida T."/>
            <person name="Shimamura S."/>
            <person name="Takaki Y."/>
            <person name="Nagai Y."/>
            <person name="Toyoda A."/>
            <person name="Suzuki Y."/>
            <person name="Arimoto A."/>
            <person name="Ishii H."/>
            <person name="Satoh N."/>
            <person name="Nishiyama T."/>
            <person name="Hasebe M."/>
            <person name="Maruyama T."/>
            <person name="Minagawa J."/>
            <person name="Obokata J."/>
            <person name="Shigenobu S."/>
        </authorList>
    </citation>
    <scope>NUCLEOTIDE SEQUENCE [LARGE SCALE GENOMIC DNA]</scope>
</reference>
<dbReference type="EMBL" id="BLXT01001819">
    <property type="protein sequence ID" value="GFN87940.1"/>
    <property type="molecule type" value="Genomic_DNA"/>
</dbReference>
<comment type="caution">
    <text evidence="2">The sequence shown here is derived from an EMBL/GenBank/DDBJ whole genome shotgun (WGS) entry which is preliminary data.</text>
</comment>
<keyword evidence="1" id="KW-0472">Membrane</keyword>
<sequence length="91" mass="10469">MALGGAHGRIFFFALAKLLLVIYLFFNCCDHQRYGNARNHIRAFEVYLYTSFVPPRPLQLVPVIFPAGIARRHRHAQRSTGDTNDFRYSGL</sequence>
<evidence type="ECO:0008006" key="4">
    <source>
        <dbReference type="Google" id="ProtNLM"/>
    </source>
</evidence>
<dbReference type="AlphaFoldDB" id="A0AAV3Z033"/>
<evidence type="ECO:0000313" key="3">
    <source>
        <dbReference type="Proteomes" id="UP000735302"/>
    </source>
</evidence>
<keyword evidence="1" id="KW-1133">Transmembrane helix</keyword>
<evidence type="ECO:0000256" key="1">
    <source>
        <dbReference type="SAM" id="Phobius"/>
    </source>
</evidence>
<keyword evidence="1" id="KW-0812">Transmembrane</keyword>
<keyword evidence="3" id="KW-1185">Reference proteome</keyword>
<accession>A0AAV3Z033</accession>